<dbReference type="GO" id="GO:0005524">
    <property type="term" value="F:ATP binding"/>
    <property type="evidence" value="ECO:0007669"/>
    <property type="project" value="UniProtKB-KW"/>
</dbReference>
<dbReference type="InterPro" id="IPR003439">
    <property type="entry name" value="ABC_transporter-like_ATP-bd"/>
</dbReference>
<dbReference type="Gene3D" id="3.40.50.300">
    <property type="entry name" value="P-loop containing nucleotide triphosphate hydrolases"/>
    <property type="match status" value="1"/>
</dbReference>
<dbReference type="InterPro" id="IPR027417">
    <property type="entry name" value="P-loop_NTPase"/>
</dbReference>
<gene>
    <name evidence="4" type="primary">btuD_125</name>
    <name evidence="4" type="ORF">SDC9_51568</name>
</gene>
<evidence type="ECO:0000256" key="1">
    <source>
        <dbReference type="ARBA" id="ARBA00022741"/>
    </source>
</evidence>
<dbReference type="SUPFAM" id="SSF52540">
    <property type="entry name" value="P-loop containing nucleoside triphosphate hydrolases"/>
    <property type="match status" value="1"/>
</dbReference>
<name>A0A644WN85_9ZZZZ</name>
<feature type="domain" description="ABC transporter" evidence="3">
    <location>
        <begin position="20"/>
        <end position="244"/>
    </location>
</feature>
<dbReference type="GO" id="GO:0016887">
    <property type="term" value="F:ATP hydrolysis activity"/>
    <property type="evidence" value="ECO:0007669"/>
    <property type="project" value="InterPro"/>
</dbReference>
<keyword evidence="2 4" id="KW-0067">ATP-binding</keyword>
<proteinExistence type="predicted"/>
<evidence type="ECO:0000313" key="4">
    <source>
        <dbReference type="EMBL" id="MPM05280.1"/>
    </source>
</evidence>
<accession>A0A644WN85</accession>
<dbReference type="EMBL" id="VSSQ01001117">
    <property type="protein sequence ID" value="MPM05280.1"/>
    <property type="molecule type" value="Genomic_DNA"/>
</dbReference>
<dbReference type="PANTHER" id="PTHR43158:SF2">
    <property type="entry name" value="SKFA PEPTIDE EXPORT ATP-BINDING PROTEIN SKFE"/>
    <property type="match status" value="1"/>
</dbReference>
<dbReference type="InterPro" id="IPR003593">
    <property type="entry name" value="AAA+_ATPase"/>
</dbReference>
<dbReference type="CDD" id="cd03230">
    <property type="entry name" value="ABC_DR_subfamily_A"/>
    <property type="match status" value="1"/>
</dbReference>
<dbReference type="AlphaFoldDB" id="A0A644WN85"/>
<evidence type="ECO:0000259" key="3">
    <source>
        <dbReference type="PROSITE" id="PS50893"/>
    </source>
</evidence>
<dbReference type="PROSITE" id="PS50893">
    <property type="entry name" value="ABC_TRANSPORTER_2"/>
    <property type="match status" value="1"/>
</dbReference>
<organism evidence="4">
    <name type="scientific">bioreactor metagenome</name>
    <dbReference type="NCBI Taxonomy" id="1076179"/>
    <lineage>
        <taxon>unclassified sequences</taxon>
        <taxon>metagenomes</taxon>
        <taxon>ecological metagenomes</taxon>
    </lineage>
</organism>
<evidence type="ECO:0000256" key="2">
    <source>
        <dbReference type="ARBA" id="ARBA00022840"/>
    </source>
</evidence>
<protein>
    <submittedName>
        <fullName evidence="4">Vitamin B12 import ATP-binding protein BtuD</fullName>
    </submittedName>
</protein>
<sequence length="295" mass="33029">MASQEVSVHETLETAGDVVVRMTGISFAYQSKKLFSNLNLEIKRGNIYGLLGKNGAGKTTLLKLLSGQLFVQDGMVEVFGQNPQKRSPSLLQEIFYLPEEFPLPKMKANEYLAMLSPFYPRFDHTMFGVYCKDFDVDLNQRLDQMSLGQKKKVLLSFGLASNTALLILDEPTNGLDIPSKRQFRQTVASAMTENRTFIISTHQVRDMENLIDPIIILHDGSVIFNDAVASVSDKYVLNLTTSEPDREKTLYTEKVLGGWMVLSERTDESEGQPLDLETLFNVVIQTSKGTMGGVR</sequence>
<comment type="caution">
    <text evidence="4">The sequence shown here is derived from an EMBL/GenBank/DDBJ whole genome shotgun (WGS) entry which is preliminary data.</text>
</comment>
<keyword evidence="1" id="KW-0547">Nucleotide-binding</keyword>
<dbReference type="SMART" id="SM00382">
    <property type="entry name" value="AAA"/>
    <property type="match status" value="1"/>
</dbReference>
<dbReference type="PANTHER" id="PTHR43158">
    <property type="entry name" value="SKFA PEPTIDE EXPORT ATP-BINDING PROTEIN SKFE"/>
    <property type="match status" value="1"/>
</dbReference>
<reference evidence="4" key="1">
    <citation type="submission" date="2019-08" db="EMBL/GenBank/DDBJ databases">
        <authorList>
            <person name="Kucharzyk K."/>
            <person name="Murdoch R.W."/>
            <person name="Higgins S."/>
            <person name="Loffler F."/>
        </authorList>
    </citation>
    <scope>NUCLEOTIDE SEQUENCE</scope>
</reference>
<dbReference type="Pfam" id="PF00005">
    <property type="entry name" value="ABC_tran"/>
    <property type="match status" value="1"/>
</dbReference>